<dbReference type="Pfam" id="PF07938">
    <property type="entry name" value="Fungal_lectin"/>
    <property type="match status" value="1"/>
</dbReference>
<evidence type="ECO:0000256" key="1">
    <source>
        <dbReference type="ARBA" id="ARBA00009042"/>
    </source>
</evidence>
<reference evidence="2 3" key="1">
    <citation type="submission" date="2018-03" db="EMBL/GenBank/DDBJ databases">
        <title>Genomes of Pezizomycetes fungi and the evolution of truffles.</title>
        <authorList>
            <person name="Murat C."/>
            <person name="Payen T."/>
            <person name="Noel B."/>
            <person name="Kuo A."/>
            <person name="Martin F.M."/>
        </authorList>
    </citation>
    <scope>NUCLEOTIDE SEQUENCE [LARGE SCALE GENOMIC DNA]</scope>
    <source>
        <strain evidence="2">091103-1</strain>
    </source>
</reference>
<protein>
    <submittedName>
        <fullName evidence="2">Uncharacterized protein</fullName>
    </submittedName>
</protein>
<dbReference type="EMBL" id="PYWC01000039">
    <property type="protein sequence ID" value="PWW76044.1"/>
    <property type="molecule type" value="Genomic_DNA"/>
</dbReference>
<comment type="caution">
    <text evidence="2">The sequence shown here is derived from an EMBL/GenBank/DDBJ whole genome shotgun (WGS) entry which is preliminary data.</text>
</comment>
<dbReference type="InterPro" id="IPR012475">
    <property type="entry name" value="Fungal_lectin"/>
</dbReference>
<comment type="similarity">
    <text evidence="1">Belongs to the fungal fucose-specific lectin family.</text>
</comment>
<dbReference type="STRING" id="42249.A0A317SNI8"/>
<keyword evidence="3" id="KW-1185">Reference proteome</keyword>
<evidence type="ECO:0000313" key="3">
    <source>
        <dbReference type="Proteomes" id="UP000246991"/>
    </source>
</evidence>
<dbReference type="Gene3D" id="2.120.10.70">
    <property type="entry name" value="Fucose-specific lectin"/>
    <property type="match status" value="1"/>
</dbReference>
<dbReference type="OrthoDB" id="407298at2759"/>
<dbReference type="AlphaFoldDB" id="A0A317SNI8"/>
<evidence type="ECO:0000313" key="2">
    <source>
        <dbReference type="EMBL" id="PWW76044.1"/>
    </source>
</evidence>
<gene>
    <name evidence="2" type="ORF">C7212DRAFT_363917</name>
</gene>
<dbReference type="SUPFAM" id="SSF89372">
    <property type="entry name" value="Fucose-specific lectin"/>
    <property type="match status" value="1"/>
</dbReference>
<sequence length="436" mass="48837">MEAMLARSPLASHSFTSTTGNNIRVFFQDRQGNIRISSYDEQSGWSSGSKGSAGKALLNNGIAVIGWDNGNQVLELSTVYRSIRCHCDWREGWFDGELTGMFTTAHYSNIAALSFDDRGTKYLRVYYQDKDNVVCEVCKDGTKDWSYGHRFPPAIQGTSIACSQVPGRGFCLRLFYQKSDTTFIEYLMQGGSNWKVGSFKSERVYGPGAYITCASYGKDDHRVFTIDRDNRLCLTEFNTGDNSWSKTRTLLDTIPSSPAAAVLVAGKPPFVRIYLQTRGGQITEWANPWFILLCNRGPEIPALGMEFANTVSPHYSTIDAVPTGNSPSNRQILVGGYCTRLSAKFVDTQPSQPIFARKTILHECLPYYHAMVPEVNGLLLQDISQAEASRRTGVPCPMVNLWFKMQCSQHNHTHSGRPPTLTQQDIRHLIYLLQRN</sequence>
<organism evidence="2 3">
    <name type="scientific">Tuber magnatum</name>
    <name type="common">white Piedmont truffle</name>
    <dbReference type="NCBI Taxonomy" id="42249"/>
    <lineage>
        <taxon>Eukaryota</taxon>
        <taxon>Fungi</taxon>
        <taxon>Dikarya</taxon>
        <taxon>Ascomycota</taxon>
        <taxon>Pezizomycotina</taxon>
        <taxon>Pezizomycetes</taxon>
        <taxon>Pezizales</taxon>
        <taxon>Tuberaceae</taxon>
        <taxon>Tuber</taxon>
    </lineage>
</organism>
<accession>A0A317SNI8</accession>
<dbReference type="Proteomes" id="UP000246991">
    <property type="component" value="Unassembled WGS sequence"/>
</dbReference>
<name>A0A317SNI8_9PEZI</name>
<proteinExistence type="inferred from homology"/>